<gene>
    <name evidence="2" type="ORF">G3A50_18730</name>
</gene>
<name>A0A6P1YPX1_9HYPH</name>
<keyword evidence="3" id="KW-1185">Reference proteome</keyword>
<keyword evidence="1" id="KW-0732">Signal</keyword>
<sequence>MKRARYLAAGAVFAFAGLFAAMPEANAWRAGACGARGCVGAAGPGRYYGNPGHYYGAGRYYGPVPRGGGVVVVNPRRYWAPGGAVAAGAALGFLTGVAAASLAGPPPQPNYCWFYTNPQRTTGFWEPCP</sequence>
<evidence type="ECO:0000313" key="2">
    <source>
        <dbReference type="EMBL" id="QIB35517.1"/>
    </source>
</evidence>
<evidence type="ECO:0000313" key="3">
    <source>
        <dbReference type="Proteomes" id="UP000464751"/>
    </source>
</evidence>
<dbReference type="KEGG" id="apra:G3A50_18730"/>
<dbReference type="Proteomes" id="UP000464751">
    <property type="component" value="Chromosome"/>
</dbReference>
<accession>A0A6P1YPX1</accession>
<feature type="signal peptide" evidence="1">
    <location>
        <begin position="1"/>
        <end position="20"/>
    </location>
</feature>
<dbReference type="AlphaFoldDB" id="A0A6P1YPX1"/>
<dbReference type="EMBL" id="CP048630">
    <property type="protein sequence ID" value="QIB35517.1"/>
    <property type="molecule type" value="Genomic_DNA"/>
</dbReference>
<evidence type="ECO:0000256" key="1">
    <source>
        <dbReference type="SAM" id="SignalP"/>
    </source>
</evidence>
<organism evidence="2 3">
    <name type="scientific">Ancylobacter pratisalsi</name>
    <dbReference type="NCBI Taxonomy" id="1745854"/>
    <lineage>
        <taxon>Bacteria</taxon>
        <taxon>Pseudomonadati</taxon>
        <taxon>Pseudomonadota</taxon>
        <taxon>Alphaproteobacteria</taxon>
        <taxon>Hyphomicrobiales</taxon>
        <taxon>Xanthobacteraceae</taxon>
        <taxon>Ancylobacter</taxon>
    </lineage>
</organism>
<feature type="chain" id="PRO_5026728186" evidence="1">
    <location>
        <begin position="21"/>
        <end position="129"/>
    </location>
</feature>
<reference evidence="2 3" key="1">
    <citation type="submission" date="2020-02" db="EMBL/GenBank/DDBJ databases">
        <authorList>
            <person name="Li G."/>
        </authorList>
    </citation>
    <scope>NUCLEOTIDE SEQUENCE [LARGE SCALE GENOMIC DNA]</scope>
    <source>
        <strain evidence="2 3">DSM 102029</strain>
    </source>
</reference>
<dbReference type="RefSeq" id="WP_163076657.1">
    <property type="nucleotide sequence ID" value="NZ_CP048630.1"/>
</dbReference>
<protein>
    <submittedName>
        <fullName evidence="2">Uncharacterized protein</fullName>
    </submittedName>
</protein>
<proteinExistence type="predicted"/>